<proteinExistence type="predicted"/>
<sequence>MVQRGLEAQKLGRVAGENSRAALKIGDNRPAEITILAMDASRLFPLGVLRTLDDNTTIDGDAGQYDRTGDPVRARASAIVKAQCSRSLVNVSQTKIVSTDNDISSAQSCPFVVVIVYLLTENAILKY</sequence>
<protein>
    <submittedName>
        <fullName evidence="2">Uncharacterized protein</fullName>
    </submittedName>
</protein>
<dbReference type="EMBL" id="CAJPIJ010000139">
    <property type="protein sequence ID" value="CAG1987359.1"/>
    <property type="molecule type" value="Genomic_DNA"/>
</dbReference>
<dbReference type="AlphaFoldDB" id="A0A4E9EBN8"/>
<reference evidence="2" key="1">
    <citation type="submission" date="2019-04" db="EMBL/GenBank/DDBJ databases">
        <authorList>
            <person name="Melise S."/>
            <person name="Noan J."/>
            <person name="Okalmin O."/>
        </authorList>
    </citation>
    <scope>NUCLEOTIDE SEQUENCE</scope>
    <source>
        <strain evidence="2">FN9</strain>
    </source>
</reference>
<organism evidence="2">
    <name type="scientific">Gibberella zeae</name>
    <name type="common">Wheat head blight fungus</name>
    <name type="synonym">Fusarium graminearum</name>
    <dbReference type="NCBI Taxonomy" id="5518"/>
    <lineage>
        <taxon>Eukaryota</taxon>
        <taxon>Fungi</taxon>
        <taxon>Dikarya</taxon>
        <taxon>Ascomycota</taxon>
        <taxon>Pezizomycotina</taxon>
        <taxon>Sordariomycetes</taxon>
        <taxon>Hypocreomycetidae</taxon>
        <taxon>Hypocreales</taxon>
        <taxon>Nectriaceae</taxon>
        <taxon>Fusarium</taxon>
    </lineage>
</organism>
<reference evidence="1" key="2">
    <citation type="submission" date="2021-03" db="EMBL/GenBank/DDBJ databases">
        <authorList>
            <person name="Alouane T."/>
            <person name="Langin T."/>
            <person name="Bonhomme L."/>
        </authorList>
    </citation>
    <scope>NUCLEOTIDE SEQUENCE</scope>
    <source>
        <strain evidence="1">MDC_Fg202</strain>
    </source>
</reference>
<gene>
    <name evidence="2" type="ORF">FUG_LOCUS122136</name>
    <name evidence="1" type="ORF">MDCFG202_LOCUS296975</name>
</gene>
<name>A0A4E9EBN8_GIBZA</name>
<evidence type="ECO:0000313" key="2">
    <source>
        <dbReference type="EMBL" id="VIO54413.1"/>
    </source>
</evidence>
<evidence type="ECO:0000313" key="1">
    <source>
        <dbReference type="EMBL" id="CAG1987359.1"/>
    </source>
</evidence>
<accession>A0A4E9EBN8</accession>
<dbReference type="Proteomes" id="UP000746612">
    <property type="component" value="Unassembled WGS sequence"/>
</dbReference>
<dbReference type="EMBL" id="CAAKMV010000099">
    <property type="protein sequence ID" value="VIO54413.1"/>
    <property type="molecule type" value="Genomic_DNA"/>
</dbReference>